<dbReference type="PANTHER" id="PTHR43301">
    <property type="entry name" value="ARABINAN ENDO-1,5-ALPHA-L-ARABINOSIDASE"/>
    <property type="match status" value="1"/>
</dbReference>
<dbReference type="InterPro" id="IPR006710">
    <property type="entry name" value="Glyco_hydro_43"/>
</dbReference>
<comment type="caution">
    <text evidence="6">The sequence shown here is derived from an EMBL/GenBank/DDBJ whole genome shotgun (WGS) entry which is preliminary data.</text>
</comment>
<dbReference type="Pfam" id="PF04616">
    <property type="entry name" value="Glyco_hydro_43"/>
    <property type="match status" value="1"/>
</dbReference>
<dbReference type="RefSeq" id="WP_345113114.1">
    <property type="nucleotide sequence ID" value="NZ_BAABDH010000036.1"/>
</dbReference>
<gene>
    <name evidence="6" type="ORF">GCM10022406_20220</name>
</gene>
<evidence type="ECO:0000313" key="7">
    <source>
        <dbReference type="Proteomes" id="UP001499909"/>
    </source>
</evidence>
<dbReference type="PANTHER" id="PTHR43301:SF3">
    <property type="entry name" value="ARABINAN ENDO-1,5-ALPHA-L-ARABINOSIDASE A-RELATED"/>
    <property type="match status" value="1"/>
</dbReference>
<evidence type="ECO:0000313" key="6">
    <source>
        <dbReference type="EMBL" id="GAA3935846.1"/>
    </source>
</evidence>
<name>A0ABP7N3C2_9BACT</name>
<dbReference type="Proteomes" id="UP001499909">
    <property type="component" value="Unassembled WGS sequence"/>
</dbReference>
<dbReference type="Gene3D" id="2.115.10.20">
    <property type="entry name" value="Glycosyl hydrolase domain, family 43"/>
    <property type="match status" value="1"/>
</dbReference>
<dbReference type="EMBL" id="BAABDH010000036">
    <property type="protein sequence ID" value="GAA3935846.1"/>
    <property type="molecule type" value="Genomic_DNA"/>
</dbReference>
<keyword evidence="4 5" id="KW-0326">Glycosidase</keyword>
<organism evidence="6 7">
    <name type="scientific">Hymenobacter algoricola</name>
    <dbReference type="NCBI Taxonomy" id="486267"/>
    <lineage>
        <taxon>Bacteria</taxon>
        <taxon>Pseudomonadati</taxon>
        <taxon>Bacteroidota</taxon>
        <taxon>Cytophagia</taxon>
        <taxon>Cytophagales</taxon>
        <taxon>Hymenobacteraceae</taxon>
        <taxon>Hymenobacter</taxon>
    </lineage>
</organism>
<sequence>MPSSPPAGTYTNPVWDDDFPDPTVIRAADGWYYAYGTQTKRAGQIINLQVVRSRDLVTWEFLGDGMPEKPVWAAQTQKFWAPHVSEHAGRYYLYYSALPDTRAGFCLGAATADSPAGPFVDCGVPLQCGPGFRHLDPMSFDDPATGRRLLYWGSGFGPLMVRELGPDRLRFLPGSVAIDLLYPTNSPDPASYENLVEGAWVIRRHEWYYLFYSGNNCCGPRAHYGVLVARSRTATGPFEPLTRALDHAAAPLLVANDHWQAPGHNGIITDGAGQDWLVYHAIDPRQPTFDAIDDEQGYSRRVLLLDRLDYHNGWPRLATGGTPSWAAQPAPQP</sequence>
<dbReference type="InterPro" id="IPR050727">
    <property type="entry name" value="GH43_arabinanases"/>
</dbReference>
<reference evidence="7" key="1">
    <citation type="journal article" date="2019" name="Int. J. Syst. Evol. Microbiol.">
        <title>The Global Catalogue of Microorganisms (GCM) 10K type strain sequencing project: providing services to taxonomists for standard genome sequencing and annotation.</title>
        <authorList>
            <consortium name="The Broad Institute Genomics Platform"/>
            <consortium name="The Broad Institute Genome Sequencing Center for Infectious Disease"/>
            <person name="Wu L."/>
            <person name="Ma J."/>
        </authorList>
    </citation>
    <scope>NUCLEOTIDE SEQUENCE [LARGE SCALE GENOMIC DNA]</scope>
    <source>
        <strain evidence="7">JCM 17214</strain>
    </source>
</reference>
<dbReference type="SUPFAM" id="SSF75005">
    <property type="entry name" value="Arabinanase/levansucrase/invertase"/>
    <property type="match status" value="1"/>
</dbReference>
<comment type="pathway">
    <text evidence="1">Glycan metabolism; L-arabinan degradation.</text>
</comment>
<keyword evidence="7" id="KW-1185">Reference proteome</keyword>
<evidence type="ECO:0000256" key="5">
    <source>
        <dbReference type="RuleBase" id="RU361187"/>
    </source>
</evidence>
<proteinExistence type="inferred from homology"/>
<evidence type="ECO:0000256" key="3">
    <source>
        <dbReference type="ARBA" id="ARBA00022801"/>
    </source>
</evidence>
<evidence type="ECO:0000256" key="4">
    <source>
        <dbReference type="ARBA" id="ARBA00023295"/>
    </source>
</evidence>
<dbReference type="InterPro" id="IPR023296">
    <property type="entry name" value="Glyco_hydro_beta-prop_sf"/>
</dbReference>
<accession>A0ABP7N3C2</accession>
<comment type="similarity">
    <text evidence="2 5">Belongs to the glycosyl hydrolase 43 family.</text>
</comment>
<protein>
    <submittedName>
        <fullName evidence="6">Family 43 glycosylhydrolase</fullName>
    </submittedName>
</protein>
<evidence type="ECO:0000256" key="1">
    <source>
        <dbReference type="ARBA" id="ARBA00004834"/>
    </source>
</evidence>
<dbReference type="CDD" id="cd08999">
    <property type="entry name" value="GH43_ABN-like"/>
    <property type="match status" value="1"/>
</dbReference>
<keyword evidence="3 5" id="KW-0378">Hydrolase</keyword>
<evidence type="ECO:0000256" key="2">
    <source>
        <dbReference type="ARBA" id="ARBA00009865"/>
    </source>
</evidence>